<reference evidence="1" key="1">
    <citation type="submission" date="2023-01" db="EMBL/GenBank/DDBJ databases">
        <title>Genome assembly of the deep-sea coral Lophelia pertusa.</title>
        <authorList>
            <person name="Herrera S."/>
            <person name="Cordes E."/>
        </authorList>
    </citation>
    <scope>NUCLEOTIDE SEQUENCE</scope>
    <source>
        <strain evidence="1">USNM1676648</strain>
        <tissue evidence="1">Polyp</tissue>
    </source>
</reference>
<organism evidence="1 2">
    <name type="scientific">Desmophyllum pertusum</name>
    <dbReference type="NCBI Taxonomy" id="174260"/>
    <lineage>
        <taxon>Eukaryota</taxon>
        <taxon>Metazoa</taxon>
        <taxon>Cnidaria</taxon>
        <taxon>Anthozoa</taxon>
        <taxon>Hexacorallia</taxon>
        <taxon>Scleractinia</taxon>
        <taxon>Caryophylliina</taxon>
        <taxon>Caryophylliidae</taxon>
        <taxon>Desmophyllum</taxon>
    </lineage>
</organism>
<dbReference type="Proteomes" id="UP001163046">
    <property type="component" value="Unassembled WGS sequence"/>
</dbReference>
<proteinExistence type="predicted"/>
<gene>
    <name evidence="1" type="ORF">OS493_025731</name>
</gene>
<accession>A0A9W9ZM05</accession>
<dbReference type="EMBL" id="MU825894">
    <property type="protein sequence ID" value="KAJ7383855.1"/>
    <property type="molecule type" value="Genomic_DNA"/>
</dbReference>
<protein>
    <submittedName>
        <fullName evidence="1">Uncharacterized protein</fullName>
    </submittedName>
</protein>
<keyword evidence="2" id="KW-1185">Reference proteome</keyword>
<dbReference type="AlphaFoldDB" id="A0A9W9ZM05"/>
<evidence type="ECO:0000313" key="1">
    <source>
        <dbReference type="EMBL" id="KAJ7383855.1"/>
    </source>
</evidence>
<comment type="caution">
    <text evidence="1">The sequence shown here is derived from an EMBL/GenBank/DDBJ whole genome shotgun (WGS) entry which is preliminary data.</text>
</comment>
<name>A0A9W9ZM05_9CNID</name>
<sequence>MSSLMIHKTLLVSNLRRYNSRYTEEHFEASQIKRRMRCFLAVRVYKHIKECFSLSPAIGVRRQISLLSGLKFPSVKVIKRAFKNRRPTLIRWILTVYSGAEIAVTAKVSKKNILVAF</sequence>
<evidence type="ECO:0000313" key="2">
    <source>
        <dbReference type="Proteomes" id="UP001163046"/>
    </source>
</evidence>